<evidence type="ECO:0000313" key="2">
    <source>
        <dbReference type="EMBL" id="KAH7310517.1"/>
    </source>
</evidence>
<dbReference type="EMBL" id="JAGPNK010000012">
    <property type="protein sequence ID" value="KAH7310517.1"/>
    <property type="molecule type" value="Genomic_DNA"/>
</dbReference>
<reference evidence="2" key="1">
    <citation type="journal article" date="2021" name="Nat. Commun.">
        <title>Genetic determinants of endophytism in the Arabidopsis root mycobiome.</title>
        <authorList>
            <person name="Mesny F."/>
            <person name="Miyauchi S."/>
            <person name="Thiergart T."/>
            <person name="Pickel B."/>
            <person name="Atanasova L."/>
            <person name="Karlsson M."/>
            <person name="Huettel B."/>
            <person name="Barry K.W."/>
            <person name="Haridas S."/>
            <person name="Chen C."/>
            <person name="Bauer D."/>
            <person name="Andreopoulos W."/>
            <person name="Pangilinan J."/>
            <person name="LaButti K."/>
            <person name="Riley R."/>
            <person name="Lipzen A."/>
            <person name="Clum A."/>
            <person name="Drula E."/>
            <person name="Henrissat B."/>
            <person name="Kohler A."/>
            <person name="Grigoriev I.V."/>
            <person name="Martin F.M."/>
            <person name="Hacquard S."/>
        </authorList>
    </citation>
    <scope>NUCLEOTIDE SEQUENCE</scope>
    <source>
        <strain evidence="2">MPI-CAGE-CH-0235</strain>
    </source>
</reference>
<evidence type="ECO:0000256" key="1">
    <source>
        <dbReference type="SAM" id="MobiDB-lite"/>
    </source>
</evidence>
<accession>A0A8K0WM79</accession>
<keyword evidence="3" id="KW-1185">Reference proteome</keyword>
<protein>
    <submittedName>
        <fullName evidence="2">Uncharacterized protein</fullName>
    </submittedName>
</protein>
<dbReference type="OrthoDB" id="5235746at2759"/>
<gene>
    <name evidence="2" type="ORF">B0I35DRAFT_412022</name>
</gene>
<dbReference type="Proteomes" id="UP000813444">
    <property type="component" value="Unassembled WGS sequence"/>
</dbReference>
<feature type="compositionally biased region" description="Low complexity" evidence="1">
    <location>
        <begin position="14"/>
        <end position="31"/>
    </location>
</feature>
<proteinExistence type="predicted"/>
<sequence length="190" mass="19174">MADGIAPAIDKVAEPAPGAPEAQAGVPVVVPSASSKDATETKAAVPDGAGPSVSPPKPVEVMSVPETPMENNTPAGGTPRPVLNLADEPTVTTGVEGPKSTPKMSAAEEVPEAAPTDKAVPGDKRKMGPAPKATNGGSTFSMTACEPADKKMKMNGDAVPKSAVRAKKEKNPPPIGRTARKTRSQGPVEV</sequence>
<evidence type="ECO:0000313" key="3">
    <source>
        <dbReference type="Proteomes" id="UP000813444"/>
    </source>
</evidence>
<dbReference type="AlphaFoldDB" id="A0A8K0WM79"/>
<organism evidence="2 3">
    <name type="scientific">Stachybotrys elegans</name>
    <dbReference type="NCBI Taxonomy" id="80388"/>
    <lineage>
        <taxon>Eukaryota</taxon>
        <taxon>Fungi</taxon>
        <taxon>Dikarya</taxon>
        <taxon>Ascomycota</taxon>
        <taxon>Pezizomycotina</taxon>
        <taxon>Sordariomycetes</taxon>
        <taxon>Hypocreomycetidae</taxon>
        <taxon>Hypocreales</taxon>
        <taxon>Stachybotryaceae</taxon>
        <taxon>Stachybotrys</taxon>
    </lineage>
</organism>
<name>A0A8K0WM79_9HYPO</name>
<comment type="caution">
    <text evidence="2">The sequence shown here is derived from an EMBL/GenBank/DDBJ whole genome shotgun (WGS) entry which is preliminary data.</text>
</comment>
<feature type="region of interest" description="Disordered" evidence="1">
    <location>
        <begin position="1"/>
        <end position="190"/>
    </location>
</feature>